<keyword evidence="1" id="KW-0235">DNA replication</keyword>
<dbReference type="InterPro" id="IPR056772">
    <property type="entry name" value="RecA-like_ORC2"/>
</dbReference>
<dbReference type="GO" id="GO:0005664">
    <property type="term" value="C:nuclear origin of replication recognition complex"/>
    <property type="evidence" value="ECO:0007669"/>
    <property type="project" value="UniProtKB-UniRule"/>
</dbReference>
<reference evidence="4 5" key="1">
    <citation type="submission" date="2019-02" db="EMBL/GenBank/DDBJ databases">
        <title>Genome sequencing of the rare red list fungi Hericium alpestre (H. flagellum).</title>
        <authorList>
            <person name="Buettner E."/>
            <person name="Kellner H."/>
        </authorList>
    </citation>
    <scope>NUCLEOTIDE SEQUENCE [LARGE SCALE GENOMIC DNA]</scope>
    <source>
        <strain evidence="4 5">DSM 108284</strain>
    </source>
</reference>
<dbReference type="STRING" id="135208.A0A4Y9ZU00"/>
<dbReference type="InterPro" id="IPR007220">
    <property type="entry name" value="ORC2"/>
</dbReference>
<keyword evidence="1" id="KW-0539">Nucleus</keyword>
<dbReference type="GO" id="GO:0006260">
    <property type="term" value="P:DNA replication"/>
    <property type="evidence" value="ECO:0007669"/>
    <property type="project" value="UniProtKB-UniRule"/>
</dbReference>
<comment type="function">
    <text evidence="1">Component of the origin recognition complex (ORC) that binds origins of replication. DNA-binding is ATP-dependent. ORC is required to assemble the pre-replication complex necessary to initiate DNA replication.</text>
</comment>
<dbReference type="PANTHER" id="PTHR14052">
    <property type="entry name" value="ORIGIN RECOGNITION COMPLEX SUBUNIT 2"/>
    <property type="match status" value="1"/>
</dbReference>
<comment type="subunit">
    <text evidence="1">Component of the origin recognition complex (ORC).</text>
</comment>
<comment type="similarity">
    <text evidence="1">Belongs to the ORC2 family.</text>
</comment>
<protein>
    <recommendedName>
        <fullName evidence="1">Origin recognition complex subunit 2</fullName>
    </recommendedName>
</protein>
<evidence type="ECO:0000313" key="4">
    <source>
        <dbReference type="EMBL" id="TFY76968.1"/>
    </source>
</evidence>
<feature type="non-terminal residue" evidence="4">
    <location>
        <position position="218"/>
    </location>
</feature>
<keyword evidence="5" id="KW-1185">Reference proteome</keyword>
<organism evidence="4 5">
    <name type="scientific">Hericium alpestre</name>
    <dbReference type="NCBI Taxonomy" id="135208"/>
    <lineage>
        <taxon>Eukaryota</taxon>
        <taxon>Fungi</taxon>
        <taxon>Dikarya</taxon>
        <taxon>Basidiomycota</taxon>
        <taxon>Agaricomycotina</taxon>
        <taxon>Agaricomycetes</taxon>
        <taxon>Russulales</taxon>
        <taxon>Hericiaceae</taxon>
        <taxon>Hericium</taxon>
    </lineage>
</organism>
<proteinExistence type="inferred from homology"/>
<dbReference type="Pfam" id="PF04084">
    <property type="entry name" value="RecA-like_ORC2"/>
    <property type="match status" value="1"/>
</dbReference>
<evidence type="ECO:0000313" key="5">
    <source>
        <dbReference type="Proteomes" id="UP000298061"/>
    </source>
</evidence>
<evidence type="ECO:0000259" key="3">
    <source>
        <dbReference type="Pfam" id="PF04084"/>
    </source>
</evidence>
<dbReference type="AlphaFoldDB" id="A0A4Y9ZU00"/>
<gene>
    <name evidence="4" type="ORF">EWM64_g7044</name>
</gene>
<dbReference type="Proteomes" id="UP000298061">
    <property type="component" value="Unassembled WGS sequence"/>
</dbReference>
<dbReference type="EMBL" id="SFCI01001036">
    <property type="protein sequence ID" value="TFY76968.1"/>
    <property type="molecule type" value="Genomic_DNA"/>
</dbReference>
<feature type="region of interest" description="Disordered" evidence="2">
    <location>
        <begin position="1"/>
        <end position="49"/>
    </location>
</feature>
<evidence type="ECO:0000256" key="1">
    <source>
        <dbReference type="RuleBase" id="RU368084"/>
    </source>
</evidence>
<dbReference type="GO" id="GO:0003688">
    <property type="term" value="F:DNA replication origin binding"/>
    <property type="evidence" value="ECO:0007669"/>
    <property type="project" value="UniProtKB-UniRule"/>
</dbReference>
<feature type="compositionally biased region" description="Acidic residues" evidence="2">
    <location>
        <begin position="1"/>
        <end position="17"/>
    </location>
</feature>
<evidence type="ECO:0000256" key="2">
    <source>
        <dbReference type="SAM" id="MobiDB-lite"/>
    </source>
</evidence>
<dbReference type="OrthoDB" id="346673at2759"/>
<sequence length="218" mass="24200">MYASEDPTDYLESEAYSDAEGGATSDYSPRRRTARASSPLGGPSNQGHNNIISVETSFDAYFLQHAKPPRTSTNVFSQLVPPLSADEYAAAIEDKTFSPLPEIAHFSETVETVHRQQFPRFRRELDEGFNLLFYGFGSKRNLLNAFAMDHCRKHGHVVVVNGHQPHFALKDMISAIEQIPGVAQLPLPSQGLDTQLKRIIDFFAAAPAALPPHPQPRR</sequence>
<comment type="caution">
    <text evidence="4">The sequence shown here is derived from an EMBL/GenBank/DDBJ whole genome shotgun (WGS) entry which is preliminary data.</text>
</comment>
<comment type="subcellular location">
    <subcellularLocation>
        <location evidence="1">Nucleus</location>
    </subcellularLocation>
</comment>
<dbReference type="PANTHER" id="PTHR14052:SF0">
    <property type="entry name" value="ORIGIN RECOGNITION COMPLEX SUBUNIT 2"/>
    <property type="match status" value="1"/>
</dbReference>
<name>A0A4Y9ZU00_9AGAM</name>
<feature type="domain" description="Origin recognition complex subunit 2 RecA-like" evidence="3">
    <location>
        <begin position="109"/>
        <end position="207"/>
    </location>
</feature>
<accession>A0A4Y9ZU00</accession>